<feature type="compositionally biased region" description="Polar residues" evidence="8">
    <location>
        <begin position="733"/>
        <end position="746"/>
    </location>
</feature>
<keyword evidence="7" id="KW-0449">Lipoprotein</keyword>
<feature type="region of interest" description="Disordered" evidence="8">
    <location>
        <begin position="1"/>
        <end position="25"/>
    </location>
</feature>
<keyword evidence="4" id="KW-0519">Myristate</keyword>
<feature type="compositionally biased region" description="Low complexity" evidence="8">
    <location>
        <begin position="240"/>
        <end position="251"/>
    </location>
</feature>
<evidence type="ECO:0000313" key="10">
    <source>
        <dbReference type="Proteomes" id="UP000031443"/>
    </source>
</evidence>
<comment type="subcellular location">
    <subcellularLocation>
        <location evidence="1">Cell membrane</location>
        <topology evidence="1">Lipid-anchor</topology>
    </subcellularLocation>
</comment>
<dbReference type="PANTHER" id="PTHR17601">
    <property type="entry name" value="RAFTLIN-RELATED"/>
    <property type="match status" value="1"/>
</dbReference>
<feature type="non-terminal residue" evidence="9">
    <location>
        <position position="1"/>
    </location>
</feature>
<organism evidence="9 10">
    <name type="scientific">Chelonia mydas</name>
    <name type="common">Green sea-turtle</name>
    <name type="synonym">Chelonia agassizi</name>
    <dbReference type="NCBI Taxonomy" id="8469"/>
    <lineage>
        <taxon>Eukaryota</taxon>
        <taxon>Metazoa</taxon>
        <taxon>Chordata</taxon>
        <taxon>Craniata</taxon>
        <taxon>Vertebrata</taxon>
        <taxon>Euteleostomi</taxon>
        <taxon>Archelosauria</taxon>
        <taxon>Testudinata</taxon>
        <taxon>Testudines</taxon>
        <taxon>Cryptodira</taxon>
        <taxon>Durocryptodira</taxon>
        <taxon>Americhelydia</taxon>
        <taxon>Chelonioidea</taxon>
        <taxon>Cheloniidae</taxon>
        <taxon>Chelonia</taxon>
    </lineage>
</organism>
<keyword evidence="10" id="KW-1185">Reference proteome</keyword>
<evidence type="ECO:0000256" key="5">
    <source>
        <dbReference type="ARBA" id="ARBA00023136"/>
    </source>
</evidence>
<dbReference type="AlphaFoldDB" id="M7AJ28"/>
<feature type="region of interest" description="Disordered" evidence="8">
    <location>
        <begin position="230"/>
        <end position="290"/>
    </location>
</feature>
<dbReference type="STRING" id="8469.M7AJ28"/>
<protein>
    <submittedName>
        <fullName evidence="9">Raftlin-2</fullName>
    </submittedName>
</protein>
<feature type="region of interest" description="Disordered" evidence="8">
    <location>
        <begin position="711"/>
        <end position="754"/>
    </location>
</feature>
<evidence type="ECO:0000256" key="3">
    <source>
        <dbReference type="ARBA" id="ARBA00022475"/>
    </source>
</evidence>
<evidence type="ECO:0000256" key="4">
    <source>
        <dbReference type="ARBA" id="ARBA00022707"/>
    </source>
</evidence>
<dbReference type="InterPro" id="IPR028169">
    <property type="entry name" value="Raftlin"/>
</dbReference>
<proteinExistence type="inferred from homology"/>
<name>M7AJ28_CHEMY</name>
<gene>
    <name evidence="9" type="ORF">UY3_18592</name>
</gene>
<dbReference type="eggNOG" id="ENOG502QVRY">
    <property type="taxonomic scope" value="Eukaryota"/>
</dbReference>
<dbReference type="GO" id="GO:0005886">
    <property type="term" value="C:plasma membrane"/>
    <property type="evidence" value="ECO:0007669"/>
    <property type="project" value="UniProtKB-SubCell"/>
</dbReference>
<dbReference type="EMBL" id="KB601989">
    <property type="protein sequence ID" value="EMP24354.1"/>
    <property type="molecule type" value="Genomic_DNA"/>
</dbReference>
<dbReference type="Proteomes" id="UP000031443">
    <property type="component" value="Unassembled WGS sequence"/>
</dbReference>
<dbReference type="Pfam" id="PF15250">
    <property type="entry name" value="Raftlin"/>
    <property type="match status" value="1"/>
</dbReference>
<comment type="similarity">
    <text evidence="2">Belongs to the raftlin family.</text>
</comment>
<reference evidence="10" key="1">
    <citation type="journal article" date="2013" name="Nat. Genet.">
        <title>The draft genomes of soft-shell turtle and green sea turtle yield insights into the development and evolution of the turtle-specific body plan.</title>
        <authorList>
            <person name="Wang Z."/>
            <person name="Pascual-Anaya J."/>
            <person name="Zadissa A."/>
            <person name="Li W."/>
            <person name="Niimura Y."/>
            <person name="Huang Z."/>
            <person name="Li C."/>
            <person name="White S."/>
            <person name="Xiong Z."/>
            <person name="Fang D."/>
            <person name="Wang B."/>
            <person name="Ming Y."/>
            <person name="Chen Y."/>
            <person name="Zheng Y."/>
            <person name="Kuraku S."/>
            <person name="Pignatelli M."/>
            <person name="Herrero J."/>
            <person name="Beal K."/>
            <person name="Nozawa M."/>
            <person name="Li Q."/>
            <person name="Wang J."/>
            <person name="Zhang H."/>
            <person name="Yu L."/>
            <person name="Shigenobu S."/>
            <person name="Wang J."/>
            <person name="Liu J."/>
            <person name="Flicek P."/>
            <person name="Searle S."/>
            <person name="Wang J."/>
            <person name="Kuratani S."/>
            <person name="Yin Y."/>
            <person name="Aken B."/>
            <person name="Zhang G."/>
            <person name="Irie N."/>
        </authorList>
    </citation>
    <scope>NUCLEOTIDE SEQUENCE [LARGE SCALE GENOMIC DNA]</scope>
</reference>
<dbReference type="PANTHER" id="PTHR17601:SF1">
    <property type="entry name" value="RAFTLIN-2"/>
    <property type="match status" value="1"/>
</dbReference>
<keyword evidence="3" id="KW-1003">Cell membrane</keyword>
<evidence type="ECO:0000256" key="7">
    <source>
        <dbReference type="ARBA" id="ARBA00023288"/>
    </source>
</evidence>
<sequence>QTTNQTQTESLSPSPNTVSPVPLNNPTSAPRFGTVIPNRIFVGGIDFKEFVLEDILLLRVTWKAREGLLLQHGFRPGPYAACLCAGMVPSPRTAQWRRHVSLTGTRSTVALPRNLRKRIAQLLHETFEEITEANYRDAEKLNYKDKKLNIGPAIRKQQVGIPRSSIMPAAGTMYLTTSTGYPYTYHNGVAYFHTPEVASVPQPWPPYSDHGVQAAYHQVYAQSTIAMPTPVMQPEPVKNSGSQSQSAACSGKAPCGPDRFVYLPHPQVRPGGGPPRPAGRQWEPRSAKPADTADLAMGCGLRKLEDPDDSSPGKIFSTLKRPQVETKTDSAYEYVLLDFTLEVSSNPEVIKISSVLDIATKVEEYYIKGYVVGAIHPIILPVGRRKHFSASYLYRVVLSRLKLSPKHTAPRRQRHPRLVIEECPLMYETLTNDVVKGLLEKVNEAAKRGKKFVGFITQHFPQPKFCNGTNTDGNVDSESALSIRSREHRKYNYDENYKNWNEGTLSGQSSESGIEEEIQPERGQLQDADFQFGKEGSPSPTKPRKGEDNKLYTVFNVFDDDSTCWTYYEGILSMKVTRKGAVISTLDADWLELTAFYYKQGLSLIDSFVYWETSKGDHMPKSLEGLFIYEEEGSGVPGSNRKGNDTIVVEQWTVIEGCEIKTDYGPLLHTLAEFGWLLTCVLPTPIIRHDSEGNLATKQVVFLQRPVMWNSNTQTPEKKSTRQLRSDEKGKVSSRSIGLDTATSHPAESGHPPDEFHLSPFKPCWIKEGSAPYESFSGFNSSDSVLRELDDGQFEQEDGATQVTCM</sequence>
<evidence type="ECO:0000313" key="9">
    <source>
        <dbReference type="EMBL" id="EMP24354.1"/>
    </source>
</evidence>
<evidence type="ECO:0000256" key="1">
    <source>
        <dbReference type="ARBA" id="ARBA00004193"/>
    </source>
</evidence>
<evidence type="ECO:0000256" key="2">
    <source>
        <dbReference type="ARBA" id="ARBA00006390"/>
    </source>
</evidence>
<accession>M7AJ28</accession>
<keyword evidence="5" id="KW-0472">Membrane</keyword>
<keyword evidence="6" id="KW-0564">Palmitate</keyword>
<evidence type="ECO:0000256" key="6">
    <source>
        <dbReference type="ARBA" id="ARBA00023139"/>
    </source>
</evidence>
<evidence type="ECO:0000256" key="8">
    <source>
        <dbReference type="SAM" id="MobiDB-lite"/>
    </source>
</evidence>
<feature type="compositionally biased region" description="Basic and acidic residues" evidence="8">
    <location>
        <begin position="716"/>
        <end position="731"/>
    </location>
</feature>